<dbReference type="GO" id="GO:0000160">
    <property type="term" value="P:phosphorelay signal transduction system"/>
    <property type="evidence" value="ECO:0007669"/>
    <property type="project" value="UniProtKB-KW"/>
</dbReference>
<gene>
    <name evidence="9" type="ORF">BJ958_004630</name>
</gene>
<dbReference type="RefSeq" id="WP_179729179.1">
    <property type="nucleotide sequence ID" value="NZ_BAABEF010000001.1"/>
</dbReference>
<feature type="domain" description="Histidine kinase" evidence="8">
    <location>
        <begin position="255"/>
        <end position="452"/>
    </location>
</feature>
<accession>A0A852RZ29</accession>
<sequence length="480" mass="50088">MLHPYGVLLLEDPSTQSVAAAGHLSMVLADLVLLGSALALSFDVSIEQSLVKARLATAATLVAVQDLPLVMMSLGDPASGGHSYRLTAGHLVTVLVLYGVFSVGTRDQHAPRFNPMLGGLLLGLGVLAVRLGQILTDPAPFLTVGQWQDVLVLAAIAGVTVLVTVRLLRSPLPHWAAQRIACGVFVIFAARAWATLVEASSPPPVVMVGVVLCSSLVATTAIGLLGASLREHSSREASLVLRAAEAEATVQHDREVVHEMRAATAGIVAGVHLLASDQVPPGPRRLALKHMVDAEAARLGRTCTDDGPDQLAELAVDDVVEPLVIAQEALGHRVHWHPDGHRVLARPDALAEVLNVLLTNAHRHAHGHATTVVSQVTGDCVEIRVSDRGPGIEPGLEDRLFQWGARGSGSTGQGIGLQRAHRLMLELGGSLHHDPSGRGGGATFVVTLRNAGLDVDAGAALLMSSSESREPSVTTAAAAS</sequence>
<reference evidence="9 10" key="1">
    <citation type="submission" date="2020-07" db="EMBL/GenBank/DDBJ databases">
        <title>Sequencing the genomes of 1000 actinobacteria strains.</title>
        <authorList>
            <person name="Klenk H.-P."/>
        </authorList>
    </citation>
    <scope>NUCLEOTIDE SEQUENCE [LARGE SCALE GENOMIC DNA]</scope>
    <source>
        <strain evidence="9 10">DSM 19082</strain>
    </source>
</reference>
<keyword evidence="7" id="KW-0812">Transmembrane</keyword>
<evidence type="ECO:0000256" key="7">
    <source>
        <dbReference type="SAM" id="Phobius"/>
    </source>
</evidence>
<evidence type="ECO:0000256" key="4">
    <source>
        <dbReference type="ARBA" id="ARBA00022679"/>
    </source>
</evidence>
<keyword evidence="10" id="KW-1185">Reference proteome</keyword>
<dbReference type="AlphaFoldDB" id="A0A852RZ29"/>
<feature type="transmembrane region" description="Helical" evidence="7">
    <location>
        <begin position="147"/>
        <end position="168"/>
    </location>
</feature>
<dbReference type="PRINTS" id="PR00344">
    <property type="entry name" value="BCTRLSENSOR"/>
</dbReference>
<dbReference type="SUPFAM" id="SSF55874">
    <property type="entry name" value="ATPase domain of HSP90 chaperone/DNA topoisomerase II/histidine kinase"/>
    <property type="match status" value="1"/>
</dbReference>
<keyword evidence="5 9" id="KW-0418">Kinase</keyword>
<keyword evidence="3" id="KW-0597">Phosphoprotein</keyword>
<evidence type="ECO:0000259" key="8">
    <source>
        <dbReference type="PROSITE" id="PS50109"/>
    </source>
</evidence>
<evidence type="ECO:0000313" key="10">
    <source>
        <dbReference type="Proteomes" id="UP000582231"/>
    </source>
</evidence>
<dbReference type="EMBL" id="JACCBF010000001">
    <property type="protein sequence ID" value="NYD33084.1"/>
    <property type="molecule type" value="Genomic_DNA"/>
</dbReference>
<feature type="transmembrane region" description="Helical" evidence="7">
    <location>
        <begin position="180"/>
        <end position="199"/>
    </location>
</feature>
<evidence type="ECO:0000256" key="2">
    <source>
        <dbReference type="ARBA" id="ARBA00012438"/>
    </source>
</evidence>
<keyword evidence="4" id="KW-0808">Transferase</keyword>
<dbReference type="InterPro" id="IPR005467">
    <property type="entry name" value="His_kinase_dom"/>
</dbReference>
<dbReference type="PROSITE" id="PS50109">
    <property type="entry name" value="HIS_KIN"/>
    <property type="match status" value="1"/>
</dbReference>
<keyword evidence="6" id="KW-0902">Two-component regulatory system</keyword>
<proteinExistence type="predicted"/>
<evidence type="ECO:0000256" key="5">
    <source>
        <dbReference type="ARBA" id="ARBA00022777"/>
    </source>
</evidence>
<dbReference type="SMART" id="SM00387">
    <property type="entry name" value="HATPase_c"/>
    <property type="match status" value="1"/>
</dbReference>
<dbReference type="Pfam" id="PF02518">
    <property type="entry name" value="HATPase_c"/>
    <property type="match status" value="1"/>
</dbReference>
<dbReference type="PANTHER" id="PTHR44936">
    <property type="entry name" value="SENSOR PROTEIN CREC"/>
    <property type="match status" value="1"/>
</dbReference>
<evidence type="ECO:0000256" key="1">
    <source>
        <dbReference type="ARBA" id="ARBA00000085"/>
    </source>
</evidence>
<dbReference type="InterPro" id="IPR003594">
    <property type="entry name" value="HATPase_dom"/>
</dbReference>
<keyword evidence="7" id="KW-0472">Membrane</keyword>
<dbReference type="GO" id="GO:0004673">
    <property type="term" value="F:protein histidine kinase activity"/>
    <property type="evidence" value="ECO:0007669"/>
    <property type="project" value="UniProtKB-EC"/>
</dbReference>
<dbReference type="InterPro" id="IPR036890">
    <property type="entry name" value="HATPase_C_sf"/>
</dbReference>
<evidence type="ECO:0000256" key="3">
    <source>
        <dbReference type="ARBA" id="ARBA00022553"/>
    </source>
</evidence>
<dbReference type="InterPro" id="IPR004358">
    <property type="entry name" value="Sig_transdc_His_kin-like_C"/>
</dbReference>
<protein>
    <recommendedName>
        <fullName evidence="2">histidine kinase</fullName>
        <ecNumber evidence="2">2.7.13.3</ecNumber>
    </recommendedName>
</protein>
<organism evidence="9 10">
    <name type="scientific">Nocardioides kongjuensis</name>
    <dbReference type="NCBI Taxonomy" id="349522"/>
    <lineage>
        <taxon>Bacteria</taxon>
        <taxon>Bacillati</taxon>
        <taxon>Actinomycetota</taxon>
        <taxon>Actinomycetes</taxon>
        <taxon>Propionibacteriales</taxon>
        <taxon>Nocardioidaceae</taxon>
        <taxon>Nocardioides</taxon>
    </lineage>
</organism>
<comment type="caution">
    <text evidence="9">The sequence shown here is derived from an EMBL/GenBank/DDBJ whole genome shotgun (WGS) entry which is preliminary data.</text>
</comment>
<feature type="transmembrane region" description="Helical" evidence="7">
    <location>
        <begin position="54"/>
        <end position="74"/>
    </location>
</feature>
<dbReference type="Proteomes" id="UP000582231">
    <property type="component" value="Unassembled WGS sequence"/>
</dbReference>
<feature type="transmembrane region" description="Helical" evidence="7">
    <location>
        <begin position="86"/>
        <end position="104"/>
    </location>
</feature>
<keyword evidence="7" id="KW-1133">Transmembrane helix</keyword>
<feature type="transmembrane region" description="Helical" evidence="7">
    <location>
        <begin position="20"/>
        <end position="42"/>
    </location>
</feature>
<name>A0A852RZ29_9ACTN</name>
<evidence type="ECO:0000313" key="9">
    <source>
        <dbReference type="EMBL" id="NYD33084.1"/>
    </source>
</evidence>
<evidence type="ECO:0000256" key="6">
    <source>
        <dbReference type="ARBA" id="ARBA00023012"/>
    </source>
</evidence>
<dbReference type="InterPro" id="IPR050980">
    <property type="entry name" value="2C_sensor_his_kinase"/>
</dbReference>
<comment type="catalytic activity">
    <reaction evidence="1">
        <text>ATP + protein L-histidine = ADP + protein N-phospho-L-histidine.</text>
        <dbReference type="EC" id="2.7.13.3"/>
    </reaction>
</comment>
<feature type="transmembrane region" description="Helical" evidence="7">
    <location>
        <begin position="205"/>
        <end position="225"/>
    </location>
</feature>
<feature type="transmembrane region" description="Helical" evidence="7">
    <location>
        <begin position="116"/>
        <end position="135"/>
    </location>
</feature>
<dbReference type="EC" id="2.7.13.3" evidence="2"/>
<dbReference type="Gene3D" id="3.30.565.10">
    <property type="entry name" value="Histidine kinase-like ATPase, C-terminal domain"/>
    <property type="match status" value="1"/>
</dbReference>
<dbReference type="PANTHER" id="PTHR44936:SF9">
    <property type="entry name" value="SENSOR PROTEIN CREC"/>
    <property type="match status" value="1"/>
</dbReference>